<dbReference type="InterPro" id="IPR021431">
    <property type="entry name" value="DUF3080"/>
</dbReference>
<name>A0A6C0U674_9GAMM</name>
<evidence type="ECO:0000313" key="1">
    <source>
        <dbReference type="EMBL" id="QIB67581.1"/>
    </source>
</evidence>
<organism evidence="1 2">
    <name type="scientific">Kineobactrum salinum</name>
    <dbReference type="NCBI Taxonomy" id="2708301"/>
    <lineage>
        <taxon>Bacteria</taxon>
        <taxon>Pseudomonadati</taxon>
        <taxon>Pseudomonadota</taxon>
        <taxon>Gammaproteobacteria</taxon>
        <taxon>Cellvibrionales</taxon>
        <taxon>Halieaceae</taxon>
        <taxon>Kineobactrum</taxon>
    </lineage>
</organism>
<accession>A0A6C0U674</accession>
<dbReference type="EMBL" id="CP048711">
    <property type="protein sequence ID" value="QIB67581.1"/>
    <property type="molecule type" value="Genomic_DNA"/>
</dbReference>
<reference evidence="1 2" key="1">
    <citation type="submission" date="2020-02" db="EMBL/GenBank/DDBJ databases">
        <title>Genome sequencing for Kineobactrum sp. M2.</title>
        <authorList>
            <person name="Park S.-J."/>
        </authorList>
    </citation>
    <scope>NUCLEOTIDE SEQUENCE [LARGE SCALE GENOMIC DNA]</scope>
    <source>
        <strain evidence="1 2">M2</strain>
    </source>
</reference>
<keyword evidence="2" id="KW-1185">Reference proteome</keyword>
<dbReference type="Pfam" id="PF11279">
    <property type="entry name" value="DUF3080"/>
    <property type="match status" value="1"/>
</dbReference>
<evidence type="ECO:0000313" key="2">
    <source>
        <dbReference type="Proteomes" id="UP000477680"/>
    </source>
</evidence>
<dbReference type="AlphaFoldDB" id="A0A6C0U674"/>
<dbReference type="Proteomes" id="UP000477680">
    <property type="component" value="Chromosome"/>
</dbReference>
<dbReference type="KEGG" id="kim:G3T16_07655"/>
<sequence>MLPAALLCLTTLLAGCADRNADAELQRYLQRLARPLQAAVPEVSAQAVPRMPAASALRLEITAGKLGALDFLALTGCEVQVTIGKRNSSLGLMASPSQRLLLDLEYLRLAPACIATLREQQRQALADTLAQVHELKQRQLPALIFNATLAGPEYRQLWQPPQVLGDYPARTGSAVLSALAAIDDSARRWLAGDYRADNLQFELQLSEVARGDGGALLKALALQAAWLRAADTLLTQRMQQGPLCSERIRPAAADILPNVITRYFIGEVQPRSAALGRRQHELLPLLRSLERRLDGVLPAAFRDWQLQREQLLRAWTAAPREHVAQLQALLEPCAANPGIIAATGTSTVPSLSK</sequence>
<protein>
    <submittedName>
        <fullName evidence="1">DUF3080 domain-containing protein</fullName>
    </submittedName>
</protein>
<gene>
    <name evidence="1" type="ORF">G3T16_07655</name>
</gene>
<proteinExistence type="predicted"/>